<dbReference type="Gene3D" id="1.10.3460.10">
    <property type="entry name" value="Chlorophyll a/b binding protein domain"/>
    <property type="match status" value="1"/>
</dbReference>
<evidence type="ECO:0000256" key="2">
    <source>
        <dbReference type="ARBA" id="ARBA00022528"/>
    </source>
</evidence>
<dbReference type="GO" id="GO:0009507">
    <property type="term" value="C:chloroplast"/>
    <property type="evidence" value="ECO:0007669"/>
    <property type="project" value="UniProtKB-SubCell"/>
</dbReference>
<evidence type="ECO:0000313" key="6">
    <source>
        <dbReference type="EMBL" id="CAD8536334.1"/>
    </source>
</evidence>
<proteinExistence type="predicted"/>
<feature type="binding site" evidence="5">
    <location>
        <position position="187"/>
    </location>
    <ligand>
        <name>chlorophyll a</name>
        <dbReference type="ChEBI" id="CHEBI:58416"/>
        <label>1</label>
    </ligand>
</feature>
<dbReference type="GO" id="GO:0016168">
    <property type="term" value="F:chlorophyll binding"/>
    <property type="evidence" value="ECO:0007669"/>
    <property type="project" value="UniProtKB-KW"/>
</dbReference>
<reference evidence="6" key="1">
    <citation type="submission" date="2021-01" db="EMBL/GenBank/DDBJ databases">
        <authorList>
            <person name="Corre E."/>
            <person name="Pelletier E."/>
            <person name="Niang G."/>
            <person name="Scheremetjew M."/>
            <person name="Finn R."/>
            <person name="Kale V."/>
            <person name="Holt S."/>
            <person name="Cochrane G."/>
            <person name="Meng A."/>
            <person name="Brown T."/>
            <person name="Cohen L."/>
        </authorList>
    </citation>
    <scope>NUCLEOTIDE SEQUENCE</scope>
    <source>
        <strain evidence="6">RCC1130</strain>
    </source>
</reference>
<sequence length="221" mass="23312">MLALASQSISFAGPAAAPSMKVSPQMLFGAKAPAAKKAPAFAYGLPGNFNALGGSELNFDPAGFLEGKSELEVNRYREAELTHGRVGMLASLGFLVQEKFHPLFSGDGGPAIDQIPALPVWLWAVMAGGIGLAESKRISIAFRELDGTKLKAETALKPGYTPGDLGFDPFGLAPEDPEEFKLMQEKELAHARLAMIAAAGFLAQEAVTKATWGTAYGLPDF</sequence>
<keyword evidence="5" id="KW-0148">Chlorophyll</keyword>
<evidence type="ECO:0000256" key="5">
    <source>
        <dbReference type="PIRSR" id="PIRSR601344-1"/>
    </source>
</evidence>
<dbReference type="AlphaFoldDB" id="A0A6U5GNE7"/>
<evidence type="ECO:0000256" key="1">
    <source>
        <dbReference type="ARBA" id="ARBA00004229"/>
    </source>
</evidence>
<feature type="binding site" evidence="5">
    <location>
        <position position="204"/>
    </location>
    <ligand>
        <name>chlorophyll a</name>
        <dbReference type="ChEBI" id="CHEBI:58416"/>
        <label>1</label>
    </ligand>
</feature>
<feature type="binding site" evidence="5">
    <location>
        <position position="186"/>
    </location>
    <ligand>
        <name>chlorophyll a</name>
        <dbReference type="ChEBI" id="CHEBI:58416"/>
        <label>1</label>
    </ligand>
</feature>
<dbReference type="GO" id="GO:0016020">
    <property type="term" value="C:membrane"/>
    <property type="evidence" value="ECO:0007669"/>
    <property type="project" value="InterPro"/>
</dbReference>
<name>A0A6U5GNE7_9EUKA</name>
<dbReference type="GO" id="GO:0009765">
    <property type="term" value="P:photosynthesis, light harvesting"/>
    <property type="evidence" value="ECO:0007669"/>
    <property type="project" value="InterPro"/>
</dbReference>
<dbReference type="EMBL" id="HBER01023241">
    <property type="protein sequence ID" value="CAD8536334.1"/>
    <property type="molecule type" value="Transcribed_RNA"/>
</dbReference>
<organism evidence="6">
    <name type="scientific">Calcidiscus leptoporus</name>
    <dbReference type="NCBI Taxonomy" id="127549"/>
    <lineage>
        <taxon>Eukaryota</taxon>
        <taxon>Haptista</taxon>
        <taxon>Haptophyta</taxon>
        <taxon>Prymnesiophyceae</taxon>
        <taxon>Coccolithales</taxon>
        <taxon>Calcidiscaceae</taxon>
        <taxon>Calcidiscus</taxon>
    </lineage>
</organism>
<dbReference type="Pfam" id="PF00504">
    <property type="entry name" value="Chloroa_b-bind"/>
    <property type="match status" value="1"/>
</dbReference>
<gene>
    <name evidence="6" type="ORF">CLEP1334_LOCUS11614</name>
    <name evidence="7" type="ORF">CLEP1334_LOCUS11615</name>
</gene>
<feature type="binding site" description="axial binding residue" evidence="5">
    <location>
        <position position="85"/>
    </location>
    <ligand>
        <name>chlorophyll b</name>
        <dbReference type="ChEBI" id="CHEBI:61721"/>
        <label>1</label>
    </ligand>
    <ligandPart>
        <name>Mg</name>
        <dbReference type="ChEBI" id="CHEBI:25107"/>
    </ligandPart>
</feature>
<comment type="subcellular location">
    <subcellularLocation>
        <location evidence="1">Plastid</location>
        <location evidence="1">Chloroplast</location>
    </subcellularLocation>
</comment>
<dbReference type="EMBL" id="HBER01023242">
    <property type="protein sequence ID" value="CAD8536335.1"/>
    <property type="molecule type" value="Transcribed_RNA"/>
</dbReference>
<keyword evidence="5" id="KW-0157">Chromophore</keyword>
<dbReference type="InterPro" id="IPR022796">
    <property type="entry name" value="Chloroa_b-bind"/>
</dbReference>
<dbReference type="PANTHER" id="PTHR21649">
    <property type="entry name" value="CHLOROPHYLL A/B BINDING PROTEIN"/>
    <property type="match status" value="1"/>
</dbReference>
<dbReference type="InterPro" id="IPR001344">
    <property type="entry name" value="Chloro_AB-bd_pln"/>
</dbReference>
<evidence type="ECO:0008006" key="8">
    <source>
        <dbReference type="Google" id="ProtNLM"/>
    </source>
</evidence>
<evidence type="ECO:0000313" key="7">
    <source>
        <dbReference type="EMBL" id="CAD8536335.1"/>
    </source>
</evidence>
<protein>
    <recommendedName>
        <fullName evidence="8">Chlorophyll a-b binding protein, chloroplastic</fullName>
    </recommendedName>
</protein>
<keyword evidence="3" id="KW-0602">Photosynthesis</keyword>
<feature type="binding site" evidence="5">
    <location>
        <position position="192"/>
    </location>
    <ligand>
        <name>chlorophyll a</name>
        <dbReference type="ChEBI" id="CHEBI:58416"/>
        <label>1</label>
    </ligand>
</feature>
<feature type="binding site" evidence="5">
    <location>
        <position position="80"/>
    </location>
    <ligand>
        <name>chlorophyll a</name>
        <dbReference type="ChEBI" id="CHEBI:58416"/>
        <label>1</label>
    </ligand>
</feature>
<dbReference type="SUPFAM" id="SSF103511">
    <property type="entry name" value="Chlorophyll a-b binding protein"/>
    <property type="match status" value="1"/>
</dbReference>
<evidence type="ECO:0000256" key="4">
    <source>
        <dbReference type="ARBA" id="ARBA00022640"/>
    </source>
</evidence>
<keyword evidence="2" id="KW-0150">Chloroplast</keyword>
<accession>A0A6U5GNE7</accession>
<evidence type="ECO:0000256" key="3">
    <source>
        <dbReference type="ARBA" id="ARBA00022531"/>
    </source>
</evidence>
<feature type="binding site" evidence="5">
    <location>
        <position position="83"/>
    </location>
    <ligand>
        <name>chlorophyll a</name>
        <dbReference type="ChEBI" id="CHEBI:58416"/>
        <label>1</label>
    </ligand>
</feature>
<keyword evidence="4" id="KW-0934">Plastid</keyword>